<keyword evidence="2" id="KW-1185">Reference proteome</keyword>
<comment type="caution">
    <text evidence="1">The sequence shown here is derived from an EMBL/GenBank/DDBJ whole genome shotgun (WGS) entry which is preliminary data.</text>
</comment>
<gene>
    <name evidence="1" type="ORF">E5288_WYG008922</name>
</gene>
<dbReference type="AlphaFoldDB" id="A0A6B0QRP8"/>
<evidence type="ECO:0000313" key="2">
    <source>
        <dbReference type="Proteomes" id="UP000322234"/>
    </source>
</evidence>
<evidence type="ECO:0000313" key="1">
    <source>
        <dbReference type="EMBL" id="MXQ80568.1"/>
    </source>
</evidence>
<dbReference type="Proteomes" id="UP000322234">
    <property type="component" value="Unassembled WGS sequence"/>
</dbReference>
<name>A0A6B0QRP8_9CETA</name>
<dbReference type="EMBL" id="VBQZ03000005">
    <property type="protein sequence ID" value="MXQ80568.1"/>
    <property type="molecule type" value="Genomic_DNA"/>
</dbReference>
<protein>
    <submittedName>
        <fullName evidence="1">Uncharacterized protein</fullName>
    </submittedName>
</protein>
<reference evidence="1" key="1">
    <citation type="submission" date="2019-10" db="EMBL/GenBank/DDBJ databases">
        <title>The sequence and de novo assembly of the wild yak genome.</title>
        <authorList>
            <person name="Liu Y."/>
        </authorList>
    </citation>
    <scope>NUCLEOTIDE SEQUENCE [LARGE SCALE GENOMIC DNA]</scope>
    <source>
        <strain evidence="1">WY2019</strain>
    </source>
</reference>
<organism evidence="1 2">
    <name type="scientific">Bos mutus</name>
    <name type="common">wild yak</name>
    <dbReference type="NCBI Taxonomy" id="72004"/>
    <lineage>
        <taxon>Eukaryota</taxon>
        <taxon>Metazoa</taxon>
        <taxon>Chordata</taxon>
        <taxon>Craniata</taxon>
        <taxon>Vertebrata</taxon>
        <taxon>Euteleostomi</taxon>
        <taxon>Mammalia</taxon>
        <taxon>Eutheria</taxon>
        <taxon>Laurasiatheria</taxon>
        <taxon>Artiodactyla</taxon>
        <taxon>Ruminantia</taxon>
        <taxon>Pecora</taxon>
        <taxon>Bovidae</taxon>
        <taxon>Bovinae</taxon>
        <taxon>Bos</taxon>
    </lineage>
</organism>
<accession>A0A6B0QRP8</accession>
<proteinExistence type="predicted"/>
<sequence length="128" mass="14081">MPSSGTIQGFMTWLLQAKAAGWSPGRWWVTRAADPWGTKARGGLGCGSFTPLHVDTRGRRPPSLQFRRHNTLEEKTSGFCAPVPGTADLHLRSEAVTFLTNLVRSLLISFSFDLSDNFDKALPPSFSM</sequence>